<dbReference type="AlphaFoldDB" id="A0A6J7DDQ9"/>
<dbReference type="Gene3D" id="3.70.10.10">
    <property type="match status" value="1"/>
</dbReference>
<gene>
    <name evidence="12" type="ORF">UFOPK3381_00491</name>
</gene>
<evidence type="ECO:0000256" key="2">
    <source>
        <dbReference type="ARBA" id="ARBA00010752"/>
    </source>
</evidence>
<evidence type="ECO:0000256" key="6">
    <source>
        <dbReference type="ARBA" id="ARBA00022705"/>
    </source>
</evidence>
<evidence type="ECO:0000313" key="12">
    <source>
        <dbReference type="EMBL" id="CAB4865333.1"/>
    </source>
</evidence>
<keyword evidence="4" id="KW-0808">Transferase</keyword>
<dbReference type="GO" id="GO:0008408">
    <property type="term" value="F:3'-5' exonuclease activity"/>
    <property type="evidence" value="ECO:0007669"/>
    <property type="project" value="InterPro"/>
</dbReference>
<dbReference type="GO" id="GO:0009360">
    <property type="term" value="C:DNA polymerase III complex"/>
    <property type="evidence" value="ECO:0007669"/>
    <property type="project" value="InterPro"/>
</dbReference>
<dbReference type="InterPro" id="IPR046938">
    <property type="entry name" value="DNA_clamp_sf"/>
</dbReference>
<dbReference type="Gene3D" id="3.10.150.10">
    <property type="entry name" value="DNA Polymerase III, subunit A, domain 2"/>
    <property type="match status" value="1"/>
</dbReference>
<keyword evidence="6" id="KW-0235">DNA replication</keyword>
<dbReference type="Pfam" id="PF00712">
    <property type="entry name" value="DNA_pol3_beta"/>
    <property type="match status" value="1"/>
</dbReference>
<dbReference type="GO" id="GO:0003887">
    <property type="term" value="F:DNA-directed DNA polymerase activity"/>
    <property type="evidence" value="ECO:0007669"/>
    <property type="project" value="UniProtKB-KW"/>
</dbReference>
<dbReference type="InterPro" id="IPR022637">
    <property type="entry name" value="DNA_polIII_beta_cen"/>
</dbReference>
<dbReference type="SMART" id="SM00480">
    <property type="entry name" value="POL3Bc"/>
    <property type="match status" value="1"/>
</dbReference>
<feature type="domain" description="DNA polymerase III beta sliding clamp central" evidence="10">
    <location>
        <begin position="130"/>
        <end position="241"/>
    </location>
</feature>
<keyword evidence="7" id="KW-0239">DNA-directed DNA polymerase</keyword>
<dbReference type="CDD" id="cd00140">
    <property type="entry name" value="beta_clamp"/>
    <property type="match status" value="1"/>
</dbReference>
<dbReference type="Pfam" id="PF02767">
    <property type="entry name" value="DNA_pol3_beta_2"/>
    <property type="match status" value="1"/>
</dbReference>
<dbReference type="PIRSF" id="PIRSF000804">
    <property type="entry name" value="DNA_pol_III_b"/>
    <property type="match status" value="1"/>
</dbReference>
<organism evidence="12">
    <name type="scientific">freshwater metagenome</name>
    <dbReference type="NCBI Taxonomy" id="449393"/>
    <lineage>
        <taxon>unclassified sequences</taxon>
        <taxon>metagenomes</taxon>
        <taxon>ecological metagenomes</taxon>
    </lineage>
</organism>
<dbReference type="InterPro" id="IPR001001">
    <property type="entry name" value="DNA_polIII_beta"/>
</dbReference>
<sequence>MKFKSEKDVFVEALATASRVVGRTSGATQGILLALTGNQLSVTGTDLDTTARVSLDVIGHEDGAVVVPARLLVDAVRLLDAGAVTVESKDDKVEVKLGKANYSLRTYALVDFPKLPQVPAAAAQLAALDFIEGLSQVVRASSNDDARPLLTGVLFTNEGGTVRMVATDSYRLAVRDLMSSQKLPTDDDLLIPSRALSELQRAASNLPVDSTIGVAVSDAEVTFVAGNTSISTRLIDGNYPDYRPLIPPNYPNQLRVGKDTFLSSLKRMKVLAKDPTSSVRLTMNDRSIDITTQSADQGVVVDSVDADYNGEEITIAFNPSYLMEGVEAVPGDEVILEMTDASRAAMLHGVEDTNFRYLLMPVRVQ</sequence>
<accession>A0A6J7DDQ9</accession>
<comment type="subcellular location">
    <subcellularLocation>
        <location evidence="1">Cytoplasm</location>
    </subcellularLocation>
</comment>
<evidence type="ECO:0000256" key="7">
    <source>
        <dbReference type="ARBA" id="ARBA00022932"/>
    </source>
</evidence>
<dbReference type="EMBL" id="CAFBLN010000013">
    <property type="protein sequence ID" value="CAB4865333.1"/>
    <property type="molecule type" value="Genomic_DNA"/>
</dbReference>
<feature type="domain" description="DNA polymerase III beta sliding clamp N-terminal" evidence="9">
    <location>
        <begin position="1"/>
        <end position="116"/>
    </location>
</feature>
<feature type="domain" description="DNA polymerase III beta sliding clamp C-terminal" evidence="11">
    <location>
        <begin position="245"/>
        <end position="363"/>
    </location>
</feature>
<dbReference type="SUPFAM" id="SSF55979">
    <property type="entry name" value="DNA clamp"/>
    <property type="match status" value="3"/>
</dbReference>
<dbReference type="NCBIfam" id="TIGR00663">
    <property type="entry name" value="dnan"/>
    <property type="match status" value="1"/>
</dbReference>
<name>A0A6J7DDQ9_9ZZZZ</name>
<keyword evidence="5" id="KW-0548">Nucleotidyltransferase</keyword>
<evidence type="ECO:0000256" key="5">
    <source>
        <dbReference type="ARBA" id="ARBA00022695"/>
    </source>
</evidence>
<dbReference type="PANTHER" id="PTHR30478">
    <property type="entry name" value="DNA POLYMERASE III SUBUNIT BETA"/>
    <property type="match status" value="1"/>
</dbReference>
<protein>
    <submittedName>
        <fullName evidence="12">Unannotated protein</fullName>
    </submittedName>
</protein>
<evidence type="ECO:0000259" key="9">
    <source>
        <dbReference type="Pfam" id="PF00712"/>
    </source>
</evidence>
<keyword evidence="3" id="KW-0963">Cytoplasm</keyword>
<proteinExistence type="inferred from homology"/>
<dbReference type="InterPro" id="IPR022634">
    <property type="entry name" value="DNA_polIII_beta_N"/>
</dbReference>
<keyword evidence="8" id="KW-0238">DNA-binding</keyword>
<dbReference type="InterPro" id="IPR022635">
    <property type="entry name" value="DNA_polIII_beta_C"/>
</dbReference>
<comment type="similarity">
    <text evidence="2">Belongs to the beta sliding clamp family.</text>
</comment>
<reference evidence="12" key="1">
    <citation type="submission" date="2020-05" db="EMBL/GenBank/DDBJ databases">
        <authorList>
            <person name="Chiriac C."/>
            <person name="Salcher M."/>
            <person name="Ghai R."/>
            <person name="Kavagutti S V."/>
        </authorList>
    </citation>
    <scope>NUCLEOTIDE SEQUENCE</scope>
</reference>
<evidence type="ECO:0000259" key="11">
    <source>
        <dbReference type="Pfam" id="PF02768"/>
    </source>
</evidence>
<dbReference type="Pfam" id="PF02768">
    <property type="entry name" value="DNA_pol3_beta_3"/>
    <property type="match status" value="1"/>
</dbReference>
<evidence type="ECO:0000256" key="4">
    <source>
        <dbReference type="ARBA" id="ARBA00022679"/>
    </source>
</evidence>
<dbReference type="GO" id="GO:0006271">
    <property type="term" value="P:DNA strand elongation involved in DNA replication"/>
    <property type="evidence" value="ECO:0007669"/>
    <property type="project" value="TreeGrafter"/>
</dbReference>
<evidence type="ECO:0000256" key="1">
    <source>
        <dbReference type="ARBA" id="ARBA00004496"/>
    </source>
</evidence>
<dbReference type="PANTHER" id="PTHR30478:SF0">
    <property type="entry name" value="BETA SLIDING CLAMP"/>
    <property type="match status" value="1"/>
</dbReference>
<evidence type="ECO:0000256" key="8">
    <source>
        <dbReference type="ARBA" id="ARBA00023125"/>
    </source>
</evidence>
<dbReference type="GO" id="GO:0005737">
    <property type="term" value="C:cytoplasm"/>
    <property type="evidence" value="ECO:0007669"/>
    <property type="project" value="UniProtKB-SubCell"/>
</dbReference>
<dbReference type="GO" id="GO:0003677">
    <property type="term" value="F:DNA binding"/>
    <property type="evidence" value="ECO:0007669"/>
    <property type="project" value="UniProtKB-KW"/>
</dbReference>
<evidence type="ECO:0000259" key="10">
    <source>
        <dbReference type="Pfam" id="PF02767"/>
    </source>
</evidence>
<evidence type="ECO:0000256" key="3">
    <source>
        <dbReference type="ARBA" id="ARBA00022490"/>
    </source>
</evidence>